<dbReference type="GO" id="GO:0008168">
    <property type="term" value="F:methyltransferase activity"/>
    <property type="evidence" value="ECO:0007669"/>
    <property type="project" value="UniProtKB-KW"/>
</dbReference>
<dbReference type="RefSeq" id="WP_012498760.1">
    <property type="nucleotide sequence ID" value="NC_011026.1"/>
</dbReference>
<dbReference type="Pfam" id="PF02548">
    <property type="entry name" value="Pantoate_transf"/>
    <property type="match status" value="1"/>
</dbReference>
<evidence type="ECO:0000256" key="9">
    <source>
        <dbReference type="PIRSR" id="PIRSR000388-2"/>
    </source>
</evidence>
<keyword evidence="4 7" id="KW-0566">Pantothenate biosynthesis</keyword>
<sequence>MSTRLDIKKRLAPQVTTRKLVEMKAQGEKIAILTAYDYTMARILDNSGIDVLLVGDSASNVFGGNETTLPITMEEMIYHAKAVFRGVHAATGRAMIVVDMPFMSYQLSSEDALRNAGKLMKETGCHAVKLEGGKAIIEAVKRITDVGIPVMGHLGLTPQAIYKFGSYKVRAREEEEAEQLLEDAKQLENAGAFAVVLEKIPMELSQKVTDSLHIPTIGIGAGAACDGQVLVVNDMLGFNTDFHPRFVRKYANLDNVIGTSVKNYVNDVRQGTFPNESESY</sequence>
<feature type="active site" description="Proton acceptor" evidence="7 8">
    <location>
        <position position="198"/>
    </location>
</feature>
<keyword evidence="7 10" id="KW-0460">Magnesium</keyword>
<evidence type="ECO:0000256" key="8">
    <source>
        <dbReference type="PIRSR" id="PIRSR000388-1"/>
    </source>
</evidence>
<comment type="similarity">
    <text evidence="2 7">Belongs to the PanB family.</text>
</comment>
<reference evidence="11 12" key="1">
    <citation type="submission" date="2008-06" db="EMBL/GenBank/DDBJ databases">
        <title>Complete sequence of Chloroherpeton thalassium ATCC 35110.</title>
        <authorList>
            <consortium name="US DOE Joint Genome Institute"/>
            <person name="Lucas S."/>
            <person name="Copeland A."/>
            <person name="Lapidus A."/>
            <person name="Glavina del Rio T."/>
            <person name="Dalin E."/>
            <person name="Tice H."/>
            <person name="Bruce D."/>
            <person name="Goodwin L."/>
            <person name="Pitluck S."/>
            <person name="Schmutz J."/>
            <person name="Larimer F."/>
            <person name="Land M."/>
            <person name="Hauser L."/>
            <person name="Kyrpides N."/>
            <person name="Mikhailova N."/>
            <person name="Liu Z."/>
            <person name="Li T."/>
            <person name="Zhao F."/>
            <person name="Overmann J."/>
            <person name="Bryant D.A."/>
            <person name="Richardson P."/>
        </authorList>
    </citation>
    <scope>NUCLEOTIDE SEQUENCE [LARGE SCALE GENOMIC DNA]</scope>
    <source>
        <strain evidence="12">ATCC 35110 / GB-78</strain>
    </source>
</reference>
<keyword evidence="5 7" id="KW-0808">Transferase</keyword>
<gene>
    <name evidence="7" type="primary">panB</name>
    <name evidence="11" type="ordered locus">Ctha_0205</name>
</gene>
<protein>
    <recommendedName>
        <fullName evidence="7">3-methyl-2-oxobutanoate hydroxymethyltransferase</fullName>
        <ecNumber evidence="7">2.1.2.11</ecNumber>
    </recommendedName>
    <alternativeName>
        <fullName evidence="7">Ketopantoate hydroxymethyltransferase</fullName>
        <shortName evidence="7">KPHMT</shortName>
    </alternativeName>
</protein>
<evidence type="ECO:0000256" key="2">
    <source>
        <dbReference type="ARBA" id="ARBA00008676"/>
    </source>
</evidence>
<dbReference type="CDD" id="cd06557">
    <property type="entry name" value="KPHMT-like"/>
    <property type="match status" value="1"/>
</dbReference>
<dbReference type="GO" id="GO:0000287">
    <property type="term" value="F:magnesium ion binding"/>
    <property type="evidence" value="ECO:0007669"/>
    <property type="project" value="TreeGrafter"/>
</dbReference>
<comment type="pathway">
    <text evidence="1 7">Cofactor biosynthesis; (R)-pantothenate biosynthesis; (R)-pantoate from 3-methyl-2-oxobutanoate: step 1/2.</text>
</comment>
<comment type="function">
    <text evidence="6 7">Catalyzes the reversible reaction in which hydroxymethyl group from 5,10-methylenetetrahydrofolate is transferred onto alpha-ketoisovalerate to form ketopantoate.</text>
</comment>
<dbReference type="Gene3D" id="3.20.20.60">
    <property type="entry name" value="Phosphoenolpyruvate-binding domains"/>
    <property type="match status" value="1"/>
</dbReference>
<accession>B3QT33</accession>
<evidence type="ECO:0000313" key="11">
    <source>
        <dbReference type="EMBL" id="ACF12676.1"/>
    </source>
</evidence>
<dbReference type="SUPFAM" id="SSF51621">
    <property type="entry name" value="Phosphoenolpyruvate/pyruvate domain"/>
    <property type="match status" value="1"/>
</dbReference>
<feature type="binding site" evidence="7 9">
    <location>
        <position position="129"/>
    </location>
    <ligand>
        <name>3-methyl-2-oxobutanoate</name>
        <dbReference type="ChEBI" id="CHEBI:11851"/>
    </ligand>
</feature>
<dbReference type="PANTHER" id="PTHR20881">
    <property type="entry name" value="3-METHYL-2-OXOBUTANOATE HYDROXYMETHYLTRANSFERASE"/>
    <property type="match status" value="1"/>
</dbReference>
<dbReference type="HOGENOM" id="CLU_036645_1_0_10"/>
<evidence type="ECO:0000256" key="5">
    <source>
        <dbReference type="ARBA" id="ARBA00022679"/>
    </source>
</evidence>
<dbReference type="AlphaFoldDB" id="B3QT33"/>
<feature type="binding site" evidence="7 10">
    <location>
        <position position="99"/>
    </location>
    <ligand>
        <name>Mg(2+)</name>
        <dbReference type="ChEBI" id="CHEBI:18420"/>
    </ligand>
</feature>
<keyword evidence="7 10" id="KW-0479">Metal-binding</keyword>
<comment type="catalytic activity">
    <reaction evidence="7">
        <text>(6R)-5,10-methylene-5,6,7,8-tetrahydrofolate + 3-methyl-2-oxobutanoate + H2O = 2-dehydropantoate + (6S)-5,6,7,8-tetrahydrofolate</text>
        <dbReference type="Rhea" id="RHEA:11824"/>
        <dbReference type="ChEBI" id="CHEBI:11561"/>
        <dbReference type="ChEBI" id="CHEBI:11851"/>
        <dbReference type="ChEBI" id="CHEBI:15377"/>
        <dbReference type="ChEBI" id="CHEBI:15636"/>
        <dbReference type="ChEBI" id="CHEBI:57453"/>
        <dbReference type="EC" id="2.1.2.11"/>
    </reaction>
</comment>
<feature type="binding site" evidence="7 9">
    <location>
        <begin position="56"/>
        <end position="57"/>
    </location>
    <ligand>
        <name>3-methyl-2-oxobutanoate</name>
        <dbReference type="ChEBI" id="CHEBI:11851"/>
    </ligand>
</feature>
<keyword evidence="11" id="KW-0489">Methyltransferase</keyword>
<dbReference type="InterPro" id="IPR015813">
    <property type="entry name" value="Pyrv/PenolPyrv_kinase-like_dom"/>
</dbReference>
<comment type="cofactor">
    <cofactor evidence="7 10">
        <name>Mg(2+)</name>
        <dbReference type="ChEBI" id="CHEBI:18420"/>
    </cofactor>
    <text evidence="7 10">Binds 1 Mg(2+) ion per subunit.</text>
</comment>
<dbReference type="OrthoDB" id="9781789at2"/>
<dbReference type="GO" id="GO:0003864">
    <property type="term" value="F:3-methyl-2-oxobutanoate hydroxymethyltransferase activity"/>
    <property type="evidence" value="ECO:0007669"/>
    <property type="project" value="UniProtKB-UniRule"/>
</dbReference>
<keyword evidence="7" id="KW-0963">Cytoplasm</keyword>
<evidence type="ECO:0000313" key="12">
    <source>
        <dbReference type="Proteomes" id="UP000001208"/>
    </source>
</evidence>
<feature type="binding site" evidence="7 10">
    <location>
        <position position="131"/>
    </location>
    <ligand>
        <name>Mg(2+)</name>
        <dbReference type="ChEBI" id="CHEBI:18420"/>
    </ligand>
</feature>
<organism evidence="11 12">
    <name type="scientific">Chloroherpeton thalassium (strain ATCC 35110 / GB-78)</name>
    <dbReference type="NCBI Taxonomy" id="517418"/>
    <lineage>
        <taxon>Bacteria</taxon>
        <taxon>Pseudomonadati</taxon>
        <taxon>Chlorobiota</taxon>
        <taxon>Chlorobiia</taxon>
        <taxon>Chlorobiales</taxon>
        <taxon>Chloroherpetonaceae</taxon>
        <taxon>Chloroherpeton</taxon>
    </lineage>
</organism>
<evidence type="ECO:0000256" key="7">
    <source>
        <dbReference type="HAMAP-Rule" id="MF_00156"/>
    </source>
</evidence>
<evidence type="ECO:0000256" key="1">
    <source>
        <dbReference type="ARBA" id="ARBA00005033"/>
    </source>
</evidence>
<dbReference type="Proteomes" id="UP000001208">
    <property type="component" value="Chromosome"/>
</dbReference>
<dbReference type="HAMAP" id="MF_00156">
    <property type="entry name" value="PanB"/>
    <property type="match status" value="1"/>
</dbReference>
<dbReference type="GO" id="GO:0015940">
    <property type="term" value="P:pantothenate biosynthetic process"/>
    <property type="evidence" value="ECO:0007669"/>
    <property type="project" value="UniProtKB-UniRule"/>
</dbReference>
<dbReference type="NCBIfam" id="NF001452">
    <property type="entry name" value="PRK00311.1"/>
    <property type="match status" value="1"/>
</dbReference>
<dbReference type="EC" id="2.1.2.11" evidence="7"/>
<dbReference type="GO" id="GO:0032259">
    <property type="term" value="P:methylation"/>
    <property type="evidence" value="ECO:0007669"/>
    <property type="project" value="UniProtKB-KW"/>
</dbReference>
<name>B3QT33_CHLT3</name>
<dbReference type="KEGG" id="cts:Ctha_0205"/>
<dbReference type="EMBL" id="CP001100">
    <property type="protein sequence ID" value="ACF12676.1"/>
    <property type="molecule type" value="Genomic_DNA"/>
</dbReference>
<evidence type="ECO:0000256" key="4">
    <source>
        <dbReference type="ARBA" id="ARBA00022655"/>
    </source>
</evidence>
<proteinExistence type="inferred from homology"/>
<dbReference type="InterPro" id="IPR040442">
    <property type="entry name" value="Pyrv_kinase-like_dom_sf"/>
</dbReference>
<keyword evidence="12" id="KW-1185">Reference proteome</keyword>
<dbReference type="STRING" id="517418.Ctha_0205"/>
<dbReference type="UniPathway" id="UPA00028">
    <property type="reaction ID" value="UER00003"/>
</dbReference>
<evidence type="ECO:0000256" key="3">
    <source>
        <dbReference type="ARBA" id="ARBA00011424"/>
    </source>
</evidence>
<dbReference type="NCBIfam" id="TIGR00222">
    <property type="entry name" value="panB"/>
    <property type="match status" value="1"/>
</dbReference>
<dbReference type="PIRSF" id="PIRSF000388">
    <property type="entry name" value="Pantoate_hydroxy_MeTrfase"/>
    <property type="match status" value="1"/>
</dbReference>
<evidence type="ECO:0000256" key="6">
    <source>
        <dbReference type="ARBA" id="ARBA00056497"/>
    </source>
</evidence>
<feature type="binding site" evidence="7 10">
    <location>
        <position position="56"/>
    </location>
    <ligand>
        <name>Mg(2+)</name>
        <dbReference type="ChEBI" id="CHEBI:18420"/>
    </ligand>
</feature>
<evidence type="ECO:0000256" key="10">
    <source>
        <dbReference type="PIRSR" id="PIRSR000388-3"/>
    </source>
</evidence>
<feature type="binding site" evidence="7 9">
    <location>
        <position position="99"/>
    </location>
    <ligand>
        <name>3-methyl-2-oxobutanoate</name>
        <dbReference type="ChEBI" id="CHEBI:11851"/>
    </ligand>
</feature>
<dbReference type="InterPro" id="IPR003700">
    <property type="entry name" value="Pantoate_hydroxy_MeTrfase"/>
</dbReference>
<dbReference type="GO" id="GO:0005737">
    <property type="term" value="C:cytoplasm"/>
    <property type="evidence" value="ECO:0007669"/>
    <property type="project" value="UniProtKB-SubCell"/>
</dbReference>
<dbReference type="eggNOG" id="COG0413">
    <property type="taxonomic scope" value="Bacteria"/>
</dbReference>
<comment type="subcellular location">
    <subcellularLocation>
        <location evidence="7">Cytoplasm</location>
    </subcellularLocation>
</comment>
<comment type="subunit">
    <text evidence="3 7">Homodecamer; pentamer of dimers.</text>
</comment>
<dbReference type="PANTHER" id="PTHR20881:SF0">
    <property type="entry name" value="3-METHYL-2-OXOBUTANOATE HYDROXYMETHYLTRANSFERASE"/>
    <property type="match status" value="1"/>
</dbReference>
<dbReference type="FunFam" id="3.20.20.60:FF:000003">
    <property type="entry name" value="3-methyl-2-oxobutanoate hydroxymethyltransferase"/>
    <property type="match status" value="1"/>
</dbReference>